<protein>
    <submittedName>
        <fullName evidence="1">Uncharacterized protein</fullName>
    </submittedName>
</protein>
<evidence type="ECO:0000313" key="1">
    <source>
        <dbReference type="EMBL" id="KII66494.1"/>
    </source>
</evidence>
<proteinExistence type="predicted"/>
<name>A0A0C2IM48_THEKT</name>
<reference evidence="1 2" key="1">
    <citation type="journal article" date="2014" name="Genome Biol. Evol.">
        <title>The genome of the myxosporean Thelohanellus kitauei shows adaptations to nutrient acquisition within its fish host.</title>
        <authorList>
            <person name="Yang Y."/>
            <person name="Xiong J."/>
            <person name="Zhou Z."/>
            <person name="Huo F."/>
            <person name="Miao W."/>
            <person name="Ran C."/>
            <person name="Liu Y."/>
            <person name="Zhang J."/>
            <person name="Feng J."/>
            <person name="Wang M."/>
            <person name="Wang M."/>
            <person name="Wang L."/>
            <person name="Yao B."/>
        </authorList>
    </citation>
    <scope>NUCLEOTIDE SEQUENCE [LARGE SCALE GENOMIC DNA]</scope>
    <source>
        <strain evidence="1">Wuqing</strain>
    </source>
</reference>
<organism evidence="1 2">
    <name type="scientific">Thelohanellus kitauei</name>
    <name type="common">Myxosporean</name>
    <dbReference type="NCBI Taxonomy" id="669202"/>
    <lineage>
        <taxon>Eukaryota</taxon>
        <taxon>Metazoa</taxon>
        <taxon>Cnidaria</taxon>
        <taxon>Myxozoa</taxon>
        <taxon>Myxosporea</taxon>
        <taxon>Bivalvulida</taxon>
        <taxon>Platysporina</taxon>
        <taxon>Myxobolidae</taxon>
        <taxon>Thelohanellus</taxon>
    </lineage>
</organism>
<dbReference type="EMBL" id="JWZT01003512">
    <property type="protein sequence ID" value="KII66494.1"/>
    <property type="molecule type" value="Genomic_DNA"/>
</dbReference>
<sequence>MLLASSFDAPSPELTESLQNEEMNSFSLVTPMSGNLAPPAEVYQYNEPESRFRSLISASVGTVLNFQPRLAASQSCFSSRSITSGYTSQLTCVIRVVKTNASTQSPSKNQEAYLSTLAPSEHSRSEVVLVV</sequence>
<comment type="caution">
    <text evidence="1">The sequence shown here is derived from an EMBL/GenBank/DDBJ whole genome shotgun (WGS) entry which is preliminary data.</text>
</comment>
<evidence type="ECO:0000313" key="2">
    <source>
        <dbReference type="Proteomes" id="UP000031668"/>
    </source>
</evidence>
<gene>
    <name evidence="1" type="ORF">RF11_15953</name>
</gene>
<dbReference type="AlphaFoldDB" id="A0A0C2IM48"/>
<accession>A0A0C2IM48</accession>
<keyword evidence="2" id="KW-1185">Reference proteome</keyword>
<dbReference type="Proteomes" id="UP000031668">
    <property type="component" value="Unassembled WGS sequence"/>
</dbReference>